<evidence type="ECO:0000313" key="7">
    <source>
        <dbReference type="Proteomes" id="UP000435802"/>
    </source>
</evidence>
<organism evidence="6 7">
    <name type="scientific">Shinella kummerowiae</name>
    <dbReference type="NCBI Taxonomy" id="417745"/>
    <lineage>
        <taxon>Bacteria</taxon>
        <taxon>Pseudomonadati</taxon>
        <taxon>Pseudomonadota</taxon>
        <taxon>Alphaproteobacteria</taxon>
        <taxon>Hyphomicrobiales</taxon>
        <taxon>Rhizobiaceae</taxon>
        <taxon>Shinella</taxon>
    </lineage>
</organism>
<gene>
    <name evidence="6" type="ORF">GR138_27850</name>
</gene>
<comment type="caution">
    <text evidence="6">The sequence shown here is derived from an EMBL/GenBank/DDBJ whole genome shotgun (WGS) entry which is preliminary data.</text>
</comment>
<accession>A0A6N8SJQ8</accession>
<dbReference type="Pfam" id="PF03466">
    <property type="entry name" value="LysR_substrate"/>
    <property type="match status" value="1"/>
</dbReference>
<dbReference type="FunFam" id="1.10.10.10:FF:000001">
    <property type="entry name" value="LysR family transcriptional regulator"/>
    <property type="match status" value="1"/>
</dbReference>
<evidence type="ECO:0000256" key="1">
    <source>
        <dbReference type="ARBA" id="ARBA00009437"/>
    </source>
</evidence>
<evidence type="ECO:0000259" key="5">
    <source>
        <dbReference type="PROSITE" id="PS50931"/>
    </source>
</evidence>
<dbReference type="Proteomes" id="UP000435802">
    <property type="component" value="Unassembled WGS sequence"/>
</dbReference>
<dbReference type="Gene3D" id="1.10.10.10">
    <property type="entry name" value="Winged helix-like DNA-binding domain superfamily/Winged helix DNA-binding domain"/>
    <property type="match status" value="1"/>
</dbReference>
<keyword evidence="2" id="KW-0805">Transcription regulation</keyword>
<name>A0A6N8SJQ8_9HYPH</name>
<keyword evidence="4" id="KW-0804">Transcription</keyword>
<dbReference type="PRINTS" id="PR00039">
    <property type="entry name" value="HTHLYSR"/>
</dbReference>
<dbReference type="EMBL" id="WUMK01000014">
    <property type="protein sequence ID" value="MXN49021.1"/>
    <property type="molecule type" value="Genomic_DNA"/>
</dbReference>
<dbReference type="RefSeq" id="WP_160862498.1">
    <property type="nucleotide sequence ID" value="NZ_WUMK01000014.1"/>
</dbReference>
<evidence type="ECO:0000256" key="3">
    <source>
        <dbReference type="ARBA" id="ARBA00023125"/>
    </source>
</evidence>
<keyword evidence="7" id="KW-1185">Reference proteome</keyword>
<dbReference type="PROSITE" id="PS50931">
    <property type="entry name" value="HTH_LYSR"/>
    <property type="match status" value="1"/>
</dbReference>
<evidence type="ECO:0000256" key="2">
    <source>
        <dbReference type="ARBA" id="ARBA00023015"/>
    </source>
</evidence>
<evidence type="ECO:0000313" key="6">
    <source>
        <dbReference type="EMBL" id="MXN49021.1"/>
    </source>
</evidence>
<dbReference type="InterPro" id="IPR036390">
    <property type="entry name" value="WH_DNA-bd_sf"/>
</dbReference>
<dbReference type="GO" id="GO:0003700">
    <property type="term" value="F:DNA-binding transcription factor activity"/>
    <property type="evidence" value="ECO:0007669"/>
    <property type="project" value="InterPro"/>
</dbReference>
<dbReference type="CDD" id="cd08412">
    <property type="entry name" value="PBP2_PAO1_like"/>
    <property type="match status" value="1"/>
</dbReference>
<dbReference type="Gene3D" id="3.40.190.10">
    <property type="entry name" value="Periplasmic binding protein-like II"/>
    <property type="match status" value="2"/>
</dbReference>
<dbReference type="InterPro" id="IPR000847">
    <property type="entry name" value="LysR_HTH_N"/>
</dbReference>
<sequence>MSLSIRQLRYFVATAEFGQVSQAAIKQNISQSAITAAIKELEQTVGVTLFNRAAQGMELTSSGRQFLSHAYEILSKIDEAMHLNVINSDVEGELVVAATYTVIGYFLPMHIERIRRLFPKLRVQLYEINRESIEEGLLANRYDLSVLLTSNIQNPMLATETLLTSMRRLWVPARHPLLAKDGVGLKEVAEEPYIMLTVDEAAQSSLKYWSKTQYQPNVILRTSSVEAVRSMVANNQGVAILSDMVHRPWSLEGRRIETINIKDPIPGMDVGLAWRSGNALTPPMLAFRSYFQQAFGLPGVRTGT</sequence>
<dbReference type="SUPFAM" id="SSF53850">
    <property type="entry name" value="Periplasmic binding protein-like II"/>
    <property type="match status" value="1"/>
</dbReference>
<dbReference type="PANTHER" id="PTHR30419:SF8">
    <property type="entry name" value="NITROGEN ASSIMILATION TRANSCRIPTIONAL ACTIVATOR-RELATED"/>
    <property type="match status" value="1"/>
</dbReference>
<dbReference type="Pfam" id="PF00126">
    <property type="entry name" value="HTH_1"/>
    <property type="match status" value="1"/>
</dbReference>
<feature type="domain" description="HTH lysR-type" evidence="5">
    <location>
        <begin position="3"/>
        <end position="60"/>
    </location>
</feature>
<reference evidence="6 7" key="1">
    <citation type="submission" date="2019-12" db="EMBL/GenBank/DDBJ databases">
        <title>Shinella kummerowiae sp. nov., a symbiotic bacterium isolated from root nodules of the herbal legume Kummerowia stipulacea.</title>
        <authorList>
            <person name="Gao J."/>
        </authorList>
    </citation>
    <scope>NUCLEOTIDE SEQUENCE [LARGE SCALE GENOMIC DNA]</scope>
    <source>
        <strain evidence="6 7">CCBAU 25048</strain>
    </source>
</reference>
<dbReference type="SUPFAM" id="SSF46785">
    <property type="entry name" value="Winged helix' DNA-binding domain"/>
    <property type="match status" value="1"/>
</dbReference>
<dbReference type="InterPro" id="IPR050950">
    <property type="entry name" value="HTH-type_LysR_regulators"/>
</dbReference>
<dbReference type="OrthoDB" id="9815174at2"/>
<comment type="similarity">
    <text evidence="1">Belongs to the LysR transcriptional regulatory family.</text>
</comment>
<keyword evidence="3" id="KW-0238">DNA-binding</keyword>
<dbReference type="AlphaFoldDB" id="A0A6N8SJQ8"/>
<dbReference type="InterPro" id="IPR036388">
    <property type="entry name" value="WH-like_DNA-bd_sf"/>
</dbReference>
<evidence type="ECO:0000256" key="4">
    <source>
        <dbReference type="ARBA" id="ARBA00023163"/>
    </source>
</evidence>
<dbReference type="PANTHER" id="PTHR30419">
    <property type="entry name" value="HTH-TYPE TRANSCRIPTIONAL REGULATOR YBHD"/>
    <property type="match status" value="1"/>
</dbReference>
<dbReference type="GO" id="GO:0003677">
    <property type="term" value="F:DNA binding"/>
    <property type="evidence" value="ECO:0007669"/>
    <property type="project" value="UniProtKB-KW"/>
</dbReference>
<protein>
    <submittedName>
        <fullName evidence="6">LysR family transcriptional regulator</fullName>
    </submittedName>
</protein>
<proteinExistence type="inferred from homology"/>
<dbReference type="GO" id="GO:0005829">
    <property type="term" value="C:cytosol"/>
    <property type="evidence" value="ECO:0007669"/>
    <property type="project" value="TreeGrafter"/>
</dbReference>
<dbReference type="InterPro" id="IPR005119">
    <property type="entry name" value="LysR_subst-bd"/>
</dbReference>